<organism evidence="4 5">
    <name type="scientific">Fusibacter ferrireducens</name>
    <dbReference type="NCBI Taxonomy" id="2785058"/>
    <lineage>
        <taxon>Bacteria</taxon>
        <taxon>Bacillati</taxon>
        <taxon>Bacillota</taxon>
        <taxon>Clostridia</taxon>
        <taxon>Eubacteriales</taxon>
        <taxon>Eubacteriales Family XII. Incertae Sedis</taxon>
        <taxon>Fusibacter</taxon>
    </lineage>
</organism>
<dbReference type="EMBL" id="JADKNH010000010">
    <property type="protein sequence ID" value="MBF4694649.1"/>
    <property type="molecule type" value="Genomic_DNA"/>
</dbReference>
<reference evidence="4 5" key="1">
    <citation type="submission" date="2020-11" db="EMBL/GenBank/DDBJ databases">
        <title>Fusibacter basophilias sp. nov.</title>
        <authorList>
            <person name="Qiu D."/>
        </authorList>
    </citation>
    <scope>NUCLEOTIDE SEQUENCE [LARGE SCALE GENOMIC DNA]</scope>
    <source>
        <strain evidence="4 5">Q10-2</strain>
    </source>
</reference>
<feature type="DNA-binding region" description="H-T-H motif" evidence="2">
    <location>
        <begin position="31"/>
        <end position="50"/>
    </location>
</feature>
<sequence length="226" mass="25486">MPKIGMEPIRRKELINAVLWIIANKGFEDVTLDKVASRAGVSKGVVVYYFKNKEMLINESCKAFLVQFSSGMEALIKTNMDAHTILKVIGLTTIGNLEEAYELCAECPSNEGDLDYLDSFSLEERQSIIMQMFGRMVIYHHFRNILSEVYQNYLSVMASVFKAGLSDANSDLCQGFALQYMALLDGLLLYGIMELPVNRANEINRYLDLVFQRAVDESGHLNTARS</sequence>
<keyword evidence="5" id="KW-1185">Reference proteome</keyword>
<dbReference type="InterPro" id="IPR009057">
    <property type="entry name" value="Homeodomain-like_sf"/>
</dbReference>
<evidence type="ECO:0000313" key="4">
    <source>
        <dbReference type="EMBL" id="MBF4694649.1"/>
    </source>
</evidence>
<dbReference type="Gene3D" id="1.10.357.10">
    <property type="entry name" value="Tetracycline Repressor, domain 2"/>
    <property type="match status" value="1"/>
</dbReference>
<evidence type="ECO:0000256" key="2">
    <source>
        <dbReference type="PROSITE-ProRule" id="PRU00335"/>
    </source>
</evidence>
<dbReference type="PANTHER" id="PTHR43479:SF11">
    <property type="entry name" value="ACREF_ENVCD OPERON REPRESSOR-RELATED"/>
    <property type="match status" value="1"/>
</dbReference>
<feature type="domain" description="HTH tetR-type" evidence="3">
    <location>
        <begin position="8"/>
        <end position="68"/>
    </location>
</feature>
<accession>A0ABR9ZW30</accession>
<dbReference type="InterPro" id="IPR001647">
    <property type="entry name" value="HTH_TetR"/>
</dbReference>
<proteinExistence type="predicted"/>
<dbReference type="SUPFAM" id="SSF46689">
    <property type="entry name" value="Homeodomain-like"/>
    <property type="match status" value="1"/>
</dbReference>
<protein>
    <submittedName>
        <fullName evidence="4">TetR family transcriptional regulator</fullName>
    </submittedName>
</protein>
<evidence type="ECO:0000256" key="1">
    <source>
        <dbReference type="ARBA" id="ARBA00023125"/>
    </source>
</evidence>
<dbReference type="RefSeq" id="WP_194702891.1">
    <property type="nucleotide sequence ID" value="NZ_JADKNH010000010.1"/>
</dbReference>
<dbReference type="PRINTS" id="PR00455">
    <property type="entry name" value="HTHTETR"/>
</dbReference>
<name>A0ABR9ZW30_9FIRM</name>
<dbReference type="InterPro" id="IPR050624">
    <property type="entry name" value="HTH-type_Tx_Regulator"/>
</dbReference>
<gene>
    <name evidence="4" type="ORF">ISU02_16170</name>
</gene>
<comment type="caution">
    <text evidence="4">The sequence shown here is derived from an EMBL/GenBank/DDBJ whole genome shotgun (WGS) entry which is preliminary data.</text>
</comment>
<dbReference type="Pfam" id="PF00440">
    <property type="entry name" value="TetR_N"/>
    <property type="match status" value="1"/>
</dbReference>
<keyword evidence="1 2" id="KW-0238">DNA-binding</keyword>
<dbReference type="Proteomes" id="UP000614200">
    <property type="component" value="Unassembled WGS sequence"/>
</dbReference>
<dbReference type="PANTHER" id="PTHR43479">
    <property type="entry name" value="ACREF/ENVCD OPERON REPRESSOR-RELATED"/>
    <property type="match status" value="1"/>
</dbReference>
<evidence type="ECO:0000259" key="3">
    <source>
        <dbReference type="PROSITE" id="PS50977"/>
    </source>
</evidence>
<evidence type="ECO:0000313" key="5">
    <source>
        <dbReference type="Proteomes" id="UP000614200"/>
    </source>
</evidence>
<dbReference type="PROSITE" id="PS50977">
    <property type="entry name" value="HTH_TETR_2"/>
    <property type="match status" value="1"/>
</dbReference>